<sequence length="427" mass="45983">MPGEKLLVVCHGTSMDESSKSEVTNRLASVVGGAGDWRVAHVGGPGSMEAAGRHIDPTLDPHEMSPEAVGAVAMRGIFRLVAGTAFGYGLKENVRSVNDAVAEHVARGGREVVVVGFSRGAVGVLHWNDFVKANGGRVTSSIGGKRVDVPVTDLHITQVLLDPVPGPGRSRESTVPAFVNRVMLMQAQDEARPGFENMRVRIDPGVRDVQAAVLPGVHGDIGGSTESVMTRLVTDRAVRFINEESRTHVRAALLSPSELLIHYGNIQQNVSRYTKGNGPLGSKMFRREGVFTTDRTPERTNKTTDLRAFFGVPRHPMGGFFMNSVHKDLFMQMVPWAQPALAGMTPTPALLATRSPLAQMQTTLFARWMAAARSPYLGLPTAPAFHRPSGSFVFPPPTHVPFSPVWASALAASLREPPAEQRPGSSR</sequence>
<dbReference type="InterPro" id="IPR029058">
    <property type="entry name" value="AB_hydrolase_fold"/>
</dbReference>
<gene>
    <name evidence="1" type="ORF">E8A74_05410</name>
</gene>
<name>A0A4U1JHJ4_9BACT</name>
<protein>
    <submittedName>
        <fullName evidence="1">Uncharacterized protein</fullName>
    </submittedName>
</protein>
<keyword evidence="2" id="KW-1185">Reference proteome</keyword>
<dbReference type="AlphaFoldDB" id="A0A4U1JHJ4"/>
<organism evidence="1 2">
    <name type="scientific">Polyangium fumosum</name>
    <dbReference type="NCBI Taxonomy" id="889272"/>
    <lineage>
        <taxon>Bacteria</taxon>
        <taxon>Pseudomonadati</taxon>
        <taxon>Myxococcota</taxon>
        <taxon>Polyangia</taxon>
        <taxon>Polyangiales</taxon>
        <taxon>Polyangiaceae</taxon>
        <taxon>Polyangium</taxon>
    </lineage>
</organism>
<dbReference type="EMBL" id="SSMQ01000004">
    <property type="protein sequence ID" value="TKD12052.1"/>
    <property type="molecule type" value="Genomic_DNA"/>
</dbReference>
<proteinExistence type="predicted"/>
<comment type="caution">
    <text evidence="1">The sequence shown here is derived from an EMBL/GenBank/DDBJ whole genome shotgun (WGS) entry which is preliminary data.</text>
</comment>
<evidence type="ECO:0000313" key="1">
    <source>
        <dbReference type="EMBL" id="TKD12052.1"/>
    </source>
</evidence>
<evidence type="ECO:0000313" key="2">
    <source>
        <dbReference type="Proteomes" id="UP000309215"/>
    </source>
</evidence>
<dbReference type="Proteomes" id="UP000309215">
    <property type="component" value="Unassembled WGS sequence"/>
</dbReference>
<reference evidence="1 2" key="1">
    <citation type="submission" date="2019-04" db="EMBL/GenBank/DDBJ databases">
        <authorList>
            <person name="Li Y."/>
            <person name="Wang J."/>
        </authorList>
    </citation>
    <scope>NUCLEOTIDE SEQUENCE [LARGE SCALE GENOMIC DNA]</scope>
    <source>
        <strain evidence="1 2">DSM 14668</strain>
    </source>
</reference>
<accession>A0A4U1JHJ4</accession>
<dbReference type="Gene3D" id="3.40.50.1820">
    <property type="entry name" value="alpha/beta hydrolase"/>
    <property type="match status" value="1"/>
</dbReference>